<reference evidence="2 3" key="1">
    <citation type="journal article" name="Sci. Rep.">
        <title>Genome-scale phylogenetic analyses confirm Olpidium as the closest living zoosporic fungus to the non-flagellated, terrestrial fungi.</title>
        <authorList>
            <person name="Chang Y."/>
            <person name="Rochon D."/>
            <person name="Sekimoto S."/>
            <person name="Wang Y."/>
            <person name="Chovatia M."/>
            <person name="Sandor L."/>
            <person name="Salamov A."/>
            <person name="Grigoriev I.V."/>
            <person name="Stajich J.E."/>
            <person name="Spatafora J.W."/>
        </authorList>
    </citation>
    <scope>NUCLEOTIDE SEQUENCE [LARGE SCALE GENOMIC DNA]</scope>
    <source>
        <strain evidence="2">S191</strain>
    </source>
</reference>
<gene>
    <name evidence="2" type="ORF">BJ554DRAFT_3354</name>
</gene>
<dbReference type="GO" id="GO:0019005">
    <property type="term" value="C:SCF ubiquitin ligase complex"/>
    <property type="evidence" value="ECO:0007669"/>
    <property type="project" value="TreeGrafter"/>
</dbReference>
<dbReference type="Proteomes" id="UP000673691">
    <property type="component" value="Unassembled WGS sequence"/>
</dbReference>
<dbReference type="AlphaFoldDB" id="A0A8H8DLL2"/>
<feature type="region of interest" description="Disordered" evidence="1">
    <location>
        <begin position="364"/>
        <end position="417"/>
    </location>
</feature>
<feature type="region of interest" description="Disordered" evidence="1">
    <location>
        <begin position="97"/>
        <end position="118"/>
    </location>
</feature>
<accession>A0A8H8DLL2</accession>
<dbReference type="EMBL" id="JAEFCI010001545">
    <property type="protein sequence ID" value="KAG5462830.1"/>
    <property type="molecule type" value="Genomic_DNA"/>
</dbReference>
<evidence type="ECO:0000313" key="2">
    <source>
        <dbReference type="EMBL" id="KAG5462830.1"/>
    </source>
</evidence>
<proteinExistence type="predicted"/>
<feature type="compositionally biased region" description="Pro residues" evidence="1">
    <location>
        <begin position="371"/>
        <end position="396"/>
    </location>
</feature>
<feature type="region of interest" description="Disordered" evidence="1">
    <location>
        <begin position="620"/>
        <end position="668"/>
    </location>
</feature>
<organism evidence="2 3">
    <name type="scientific">Olpidium bornovanus</name>
    <dbReference type="NCBI Taxonomy" id="278681"/>
    <lineage>
        <taxon>Eukaryota</taxon>
        <taxon>Fungi</taxon>
        <taxon>Fungi incertae sedis</taxon>
        <taxon>Olpidiomycota</taxon>
        <taxon>Olpidiomycotina</taxon>
        <taxon>Olpidiomycetes</taxon>
        <taxon>Olpidiales</taxon>
        <taxon>Olpidiaceae</taxon>
        <taxon>Olpidium</taxon>
    </lineage>
</organism>
<dbReference type="SUPFAM" id="SSF52047">
    <property type="entry name" value="RNI-like"/>
    <property type="match status" value="1"/>
</dbReference>
<name>A0A8H8DLL2_9FUNG</name>
<dbReference type="Pfam" id="PF13516">
    <property type="entry name" value="LRR_6"/>
    <property type="match status" value="3"/>
</dbReference>
<comment type="caution">
    <text evidence="2">The sequence shown here is derived from an EMBL/GenBank/DDBJ whole genome shotgun (WGS) entry which is preliminary data.</text>
</comment>
<dbReference type="GO" id="GO:0031146">
    <property type="term" value="P:SCF-dependent proteasomal ubiquitin-dependent protein catabolic process"/>
    <property type="evidence" value="ECO:0007669"/>
    <property type="project" value="TreeGrafter"/>
</dbReference>
<keyword evidence="3" id="KW-1185">Reference proteome</keyword>
<evidence type="ECO:0000313" key="3">
    <source>
        <dbReference type="Proteomes" id="UP000673691"/>
    </source>
</evidence>
<sequence length="681" mass="73924">MSASALPLELLLEIFQRVYKDDFGRALHVPDARGSAVPQVALRLYARADLHSCLFVCRSWYYAAVKVLWEDPDFVRVASFDRLLRYLDQPRCRCRRRRRRRRPSGPGLGPAARPDDDLDDTAAARTAVGRIGLVQVPFVRRVHIVSSPVLLDNSTWLATYLTDAHLDVLRANLGLLTSLSLKDCRGITDSAVCALVAKVGRRLKSLDLSGCRTLGDVTVQVRGDFLDYSVSWKKKKKKKITPGRRPPNLASLPGPLTFPAGRPARSRPSRFSFPLSNFLSLSPSLLLTLFHFPGQAVAEFCGKSLEHLSLRCCGLVSDVGAAYIASVCGANGTLKSLDLSWCRRVSDAAVVNLVNQCAAYRGPLKRMRHPPSGPPAPPPSGAPAPPRPPSPPPPPPRARRGPDESRAPAAHARDVTAGRDLRNLRSLSVVGCRGITRAGILSILRMLLSEPASENAAAAPPAGGLLEELEFSCPVPTSSRVPYMFSSLEHALALFRNLRKLTIHNAMYMSSQMLSTLVSNLGQDDESDFDDGTGAGARRAAAPALRSLNLVQCKALNDKHMMVLLSRCSRLEELRIPGARGVSDSTLQELSAAGCADHLRVLNLDDCVNLSDHGLAALASARKAPGSGASGKRSRKPPRAWYRTEEWRPAASGLRPPPPPPQAGFAAASDWWGFPNLEELR</sequence>
<dbReference type="InterPro" id="IPR032675">
    <property type="entry name" value="LRR_dom_sf"/>
</dbReference>
<dbReference type="PANTHER" id="PTHR13318:SF190">
    <property type="entry name" value="PARTNER OF PAIRED, ISOFORM B"/>
    <property type="match status" value="1"/>
</dbReference>
<dbReference type="OrthoDB" id="2153104at2759"/>
<feature type="compositionally biased region" description="Basic and acidic residues" evidence="1">
    <location>
        <begin position="400"/>
        <end position="417"/>
    </location>
</feature>
<dbReference type="InterPro" id="IPR006553">
    <property type="entry name" value="Leu-rich_rpt_Cys-con_subtyp"/>
</dbReference>
<evidence type="ECO:0000256" key="1">
    <source>
        <dbReference type="SAM" id="MobiDB-lite"/>
    </source>
</evidence>
<protein>
    <recommendedName>
        <fullName evidence="4">F-box domain-containing protein</fullName>
    </recommendedName>
</protein>
<dbReference type="Gene3D" id="3.80.10.10">
    <property type="entry name" value="Ribonuclease Inhibitor"/>
    <property type="match status" value="3"/>
</dbReference>
<dbReference type="SMART" id="SM00367">
    <property type="entry name" value="LRR_CC"/>
    <property type="match status" value="8"/>
</dbReference>
<dbReference type="InterPro" id="IPR001611">
    <property type="entry name" value="Leu-rich_rpt"/>
</dbReference>
<dbReference type="PANTHER" id="PTHR13318">
    <property type="entry name" value="PARTNER OF PAIRED, ISOFORM B-RELATED"/>
    <property type="match status" value="1"/>
</dbReference>
<evidence type="ECO:0008006" key="4">
    <source>
        <dbReference type="Google" id="ProtNLM"/>
    </source>
</evidence>